<accession>A0A7J9F8N7</accession>
<sequence>MVGNGLPGYLEIAPVYSVDISTSPPLGSNVKINFDVAFNQGQARLGSGVVAKNTLGEILALEMVLHKAIASQFANGLAHNLATECLKREMEIYLVAGVSMAVDEAVRRRRQREPD</sequence>
<evidence type="ECO:0000313" key="1">
    <source>
        <dbReference type="EMBL" id="MBA0781652.1"/>
    </source>
</evidence>
<organism evidence="1 2">
    <name type="scientific">Gossypium trilobum</name>
    <dbReference type="NCBI Taxonomy" id="34281"/>
    <lineage>
        <taxon>Eukaryota</taxon>
        <taxon>Viridiplantae</taxon>
        <taxon>Streptophyta</taxon>
        <taxon>Embryophyta</taxon>
        <taxon>Tracheophyta</taxon>
        <taxon>Spermatophyta</taxon>
        <taxon>Magnoliopsida</taxon>
        <taxon>eudicotyledons</taxon>
        <taxon>Gunneridae</taxon>
        <taxon>Pentapetalae</taxon>
        <taxon>rosids</taxon>
        <taxon>malvids</taxon>
        <taxon>Malvales</taxon>
        <taxon>Malvaceae</taxon>
        <taxon>Malvoideae</taxon>
        <taxon>Gossypium</taxon>
    </lineage>
</organism>
<dbReference type="EMBL" id="JABEZW010000012">
    <property type="protein sequence ID" value="MBA0781652.1"/>
    <property type="molecule type" value="Genomic_DNA"/>
</dbReference>
<evidence type="ECO:0000313" key="2">
    <source>
        <dbReference type="Proteomes" id="UP000593568"/>
    </source>
</evidence>
<dbReference type="AlphaFoldDB" id="A0A7J9F8N7"/>
<dbReference type="Proteomes" id="UP000593568">
    <property type="component" value="Unassembled WGS sequence"/>
</dbReference>
<evidence type="ECO:0008006" key="3">
    <source>
        <dbReference type="Google" id="ProtNLM"/>
    </source>
</evidence>
<protein>
    <recommendedName>
        <fullName evidence="3">RNase H type-1 domain-containing protein</fullName>
    </recommendedName>
</protein>
<keyword evidence="2" id="KW-1185">Reference proteome</keyword>
<proteinExistence type="predicted"/>
<comment type="caution">
    <text evidence="1">The sequence shown here is derived from an EMBL/GenBank/DDBJ whole genome shotgun (WGS) entry which is preliminary data.</text>
</comment>
<reference evidence="1 2" key="1">
    <citation type="journal article" date="2019" name="Genome Biol. Evol.">
        <title>Insights into the evolution of the New World diploid cottons (Gossypium, subgenus Houzingenia) based on genome sequencing.</title>
        <authorList>
            <person name="Grover C.E."/>
            <person name="Arick M.A. 2nd"/>
            <person name="Thrash A."/>
            <person name="Conover J.L."/>
            <person name="Sanders W.S."/>
            <person name="Peterson D.G."/>
            <person name="Frelichowski J.E."/>
            <person name="Scheffler J.A."/>
            <person name="Scheffler B.E."/>
            <person name="Wendel J.F."/>
        </authorList>
    </citation>
    <scope>NUCLEOTIDE SEQUENCE [LARGE SCALE GENOMIC DNA]</scope>
    <source>
        <strain evidence="1">8</strain>
        <tissue evidence="1">Leaf</tissue>
    </source>
</reference>
<gene>
    <name evidence="1" type="ORF">Gotri_002555</name>
</gene>
<name>A0A7J9F8N7_9ROSI</name>